<evidence type="ECO:0000256" key="1">
    <source>
        <dbReference type="SAM" id="MobiDB-lite"/>
    </source>
</evidence>
<name>A0A6P4DDL0_ARADU</name>
<sequence length="253" mass="27999">MKATSKMIMGATLVTVLSLAIVLALILVLLAELYCSLLLRRRHPRTNTTTTTTTPAASYPTLKNNNNNVYAQGVFQPPRSFLFPSLVCMAEEPNPNANESTPHSIGLVSVPSPLASFINRAPPTPKKLQQEVEQHPPPPHHHHHHHECSNVNGEPEQHLVYISNPIYENQEEEKEEGKVMMTTPFETPETSPSQLDDYDDDDVDLSRMKKLPEEASSLRVTFSASDQSHSNNNCLSSSSASPSTSPSWKMLHA</sequence>
<feature type="compositionally biased region" description="Basic and acidic residues" evidence="1">
    <location>
        <begin position="204"/>
        <end position="213"/>
    </location>
</feature>
<feature type="compositionally biased region" description="Low complexity" evidence="1">
    <location>
        <begin position="228"/>
        <end position="247"/>
    </location>
</feature>
<dbReference type="RefSeq" id="XP_015966441.2">
    <property type="nucleotide sequence ID" value="XM_016110955.2"/>
</dbReference>
<dbReference type="AlphaFoldDB" id="A0A6P4DDL0"/>
<accession>A0A6P4DDL0</accession>
<evidence type="ECO:0000313" key="3">
    <source>
        <dbReference type="RefSeq" id="XP_015966441.2"/>
    </source>
</evidence>
<dbReference type="Proteomes" id="UP000515211">
    <property type="component" value="Chromosome 5"/>
</dbReference>
<keyword evidence="2" id="KW-1185">Reference proteome</keyword>
<dbReference type="KEGG" id="adu:107490181"/>
<feature type="region of interest" description="Disordered" evidence="1">
    <location>
        <begin position="183"/>
        <end position="253"/>
    </location>
</feature>
<reference evidence="3" key="2">
    <citation type="submission" date="2025-08" db="UniProtKB">
        <authorList>
            <consortium name="RefSeq"/>
        </authorList>
    </citation>
    <scope>IDENTIFICATION</scope>
    <source>
        <tissue evidence="3">Whole plant</tissue>
    </source>
</reference>
<feature type="region of interest" description="Disordered" evidence="1">
    <location>
        <begin position="120"/>
        <end position="151"/>
    </location>
</feature>
<organism evidence="2 3">
    <name type="scientific">Arachis duranensis</name>
    <name type="common">Wild peanut</name>
    <dbReference type="NCBI Taxonomy" id="130453"/>
    <lineage>
        <taxon>Eukaryota</taxon>
        <taxon>Viridiplantae</taxon>
        <taxon>Streptophyta</taxon>
        <taxon>Embryophyta</taxon>
        <taxon>Tracheophyta</taxon>
        <taxon>Spermatophyta</taxon>
        <taxon>Magnoliopsida</taxon>
        <taxon>eudicotyledons</taxon>
        <taxon>Gunneridae</taxon>
        <taxon>Pentapetalae</taxon>
        <taxon>rosids</taxon>
        <taxon>fabids</taxon>
        <taxon>Fabales</taxon>
        <taxon>Fabaceae</taxon>
        <taxon>Papilionoideae</taxon>
        <taxon>50 kb inversion clade</taxon>
        <taxon>dalbergioids sensu lato</taxon>
        <taxon>Dalbergieae</taxon>
        <taxon>Pterocarpus clade</taxon>
        <taxon>Arachis</taxon>
    </lineage>
</organism>
<protein>
    <submittedName>
        <fullName evidence="3">Uncharacterized protein LOC107490181</fullName>
    </submittedName>
</protein>
<proteinExistence type="predicted"/>
<gene>
    <name evidence="3" type="primary">LOC107490181</name>
</gene>
<dbReference type="GeneID" id="107490181"/>
<reference evidence="2" key="1">
    <citation type="journal article" date="2016" name="Nat. Genet.">
        <title>The genome sequences of Arachis duranensis and Arachis ipaensis, the diploid ancestors of cultivated peanut.</title>
        <authorList>
            <person name="Bertioli D.J."/>
            <person name="Cannon S.B."/>
            <person name="Froenicke L."/>
            <person name="Huang G."/>
            <person name="Farmer A.D."/>
            <person name="Cannon E.K."/>
            <person name="Liu X."/>
            <person name="Gao D."/>
            <person name="Clevenger J."/>
            <person name="Dash S."/>
            <person name="Ren L."/>
            <person name="Moretzsohn M.C."/>
            <person name="Shirasawa K."/>
            <person name="Huang W."/>
            <person name="Vidigal B."/>
            <person name="Abernathy B."/>
            <person name="Chu Y."/>
            <person name="Niederhuth C.E."/>
            <person name="Umale P."/>
            <person name="Araujo A.C."/>
            <person name="Kozik A."/>
            <person name="Kim K.D."/>
            <person name="Burow M.D."/>
            <person name="Varshney R.K."/>
            <person name="Wang X."/>
            <person name="Zhang X."/>
            <person name="Barkley N."/>
            <person name="Guimaraes P.M."/>
            <person name="Isobe S."/>
            <person name="Guo B."/>
            <person name="Liao B."/>
            <person name="Stalker H.T."/>
            <person name="Schmitz R.J."/>
            <person name="Scheffler B.E."/>
            <person name="Leal-Bertioli S.C."/>
            <person name="Xun X."/>
            <person name="Jackson S.A."/>
            <person name="Michelmore R."/>
            <person name="Ozias-Akins P."/>
        </authorList>
    </citation>
    <scope>NUCLEOTIDE SEQUENCE [LARGE SCALE GENOMIC DNA]</scope>
    <source>
        <strain evidence="2">cv. V14167</strain>
    </source>
</reference>
<evidence type="ECO:0000313" key="2">
    <source>
        <dbReference type="Proteomes" id="UP000515211"/>
    </source>
</evidence>
<feature type="compositionally biased region" description="Low complexity" evidence="1">
    <location>
        <begin position="183"/>
        <end position="193"/>
    </location>
</feature>
<feature type="compositionally biased region" description="Polar residues" evidence="1">
    <location>
        <begin position="218"/>
        <end position="227"/>
    </location>
</feature>